<accession>A0A9D1JSS9</accession>
<evidence type="ECO:0000313" key="6">
    <source>
        <dbReference type="Proteomes" id="UP000886741"/>
    </source>
</evidence>
<evidence type="ECO:0000256" key="1">
    <source>
        <dbReference type="ARBA" id="ARBA00023015"/>
    </source>
</evidence>
<dbReference type="Proteomes" id="UP000886741">
    <property type="component" value="Unassembled WGS sequence"/>
</dbReference>
<proteinExistence type="predicted"/>
<evidence type="ECO:0000313" key="5">
    <source>
        <dbReference type="EMBL" id="HIS64357.1"/>
    </source>
</evidence>
<dbReference type="Pfam" id="PF12833">
    <property type="entry name" value="HTH_18"/>
    <property type="match status" value="1"/>
</dbReference>
<keyword evidence="1" id="KW-0805">Transcription regulation</keyword>
<reference evidence="5" key="1">
    <citation type="submission" date="2020-10" db="EMBL/GenBank/DDBJ databases">
        <authorList>
            <person name="Gilroy R."/>
        </authorList>
    </citation>
    <scope>NUCLEOTIDE SEQUENCE</scope>
    <source>
        <strain evidence="5">ChiBcec16-1751</strain>
    </source>
</reference>
<dbReference type="Gene3D" id="2.60.120.10">
    <property type="entry name" value="Jelly Rolls"/>
    <property type="match status" value="1"/>
</dbReference>
<dbReference type="AlphaFoldDB" id="A0A9D1JSS9"/>
<evidence type="ECO:0000256" key="2">
    <source>
        <dbReference type="ARBA" id="ARBA00023125"/>
    </source>
</evidence>
<dbReference type="GO" id="GO:0003700">
    <property type="term" value="F:DNA-binding transcription factor activity"/>
    <property type="evidence" value="ECO:0007669"/>
    <property type="project" value="InterPro"/>
</dbReference>
<name>A0A9D1JSS9_9FIRM</name>
<dbReference type="Pfam" id="PF02311">
    <property type="entry name" value="AraC_binding"/>
    <property type="match status" value="1"/>
</dbReference>
<dbReference type="SMART" id="SM00342">
    <property type="entry name" value="HTH_ARAC"/>
    <property type="match status" value="1"/>
</dbReference>
<dbReference type="PANTHER" id="PTHR43280">
    <property type="entry name" value="ARAC-FAMILY TRANSCRIPTIONAL REGULATOR"/>
    <property type="match status" value="1"/>
</dbReference>
<feature type="domain" description="HTH araC/xylS-type" evidence="4">
    <location>
        <begin position="196"/>
        <end position="294"/>
    </location>
</feature>
<dbReference type="PROSITE" id="PS01124">
    <property type="entry name" value="HTH_ARAC_FAMILY_2"/>
    <property type="match status" value="1"/>
</dbReference>
<dbReference type="Gene3D" id="1.10.10.60">
    <property type="entry name" value="Homeodomain-like"/>
    <property type="match status" value="2"/>
</dbReference>
<comment type="caution">
    <text evidence="5">The sequence shown here is derived from an EMBL/GenBank/DDBJ whole genome shotgun (WGS) entry which is preliminary data.</text>
</comment>
<dbReference type="GO" id="GO:0043565">
    <property type="term" value="F:sequence-specific DNA binding"/>
    <property type="evidence" value="ECO:0007669"/>
    <property type="project" value="InterPro"/>
</dbReference>
<sequence length="307" mass="35228">MEMIRDASYSDVFLCDGDGDFHDYHYVSPFQPDENSLLYRVHRTGIVHALPTLFAVERSASTIYCEIFCILSGHGYLEYDGKTYELHRNQLVLLPAHEPHKYRNDPNDPMGKVWLEFYGANTTDLIRHLIGLHGPVLEGPLFPDICAQVCLIQQRLMVNSYYQPSLEIYRVLLSMLQYSEVSSPLQLTEDSAMNFLLVEAYINAHMSRKIANAELADLCGISLQHFIKQFKEHYHQTPQEYIMNQRIKKAQYTLVQTNLSIDSIAESLGFCNTSHFIRRFSEATGLSPVKYRKAQIQRIADAPISPT</sequence>
<protein>
    <submittedName>
        <fullName evidence="5">Helix-turn-helix domain-containing protein</fullName>
    </submittedName>
</protein>
<keyword evidence="3" id="KW-0804">Transcription</keyword>
<gene>
    <name evidence="5" type="ORF">IAA83_03165</name>
</gene>
<keyword evidence="2" id="KW-0238">DNA-binding</keyword>
<organism evidence="5 6">
    <name type="scientific">Candidatus Avoscillospira avistercoris</name>
    <dbReference type="NCBI Taxonomy" id="2840707"/>
    <lineage>
        <taxon>Bacteria</taxon>
        <taxon>Bacillati</taxon>
        <taxon>Bacillota</taxon>
        <taxon>Clostridia</taxon>
        <taxon>Eubacteriales</taxon>
        <taxon>Oscillospiraceae</taxon>
        <taxon>Oscillospiraceae incertae sedis</taxon>
        <taxon>Candidatus Avoscillospira</taxon>
    </lineage>
</organism>
<dbReference type="InterPro" id="IPR018060">
    <property type="entry name" value="HTH_AraC"/>
</dbReference>
<dbReference type="InterPro" id="IPR009057">
    <property type="entry name" value="Homeodomain-like_sf"/>
</dbReference>
<evidence type="ECO:0000259" key="4">
    <source>
        <dbReference type="PROSITE" id="PS01124"/>
    </source>
</evidence>
<evidence type="ECO:0000256" key="3">
    <source>
        <dbReference type="ARBA" id="ARBA00023163"/>
    </source>
</evidence>
<dbReference type="InterPro" id="IPR018062">
    <property type="entry name" value="HTH_AraC-typ_CS"/>
</dbReference>
<dbReference type="EMBL" id="DVJJ01000051">
    <property type="protein sequence ID" value="HIS64357.1"/>
    <property type="molecule type" value="Genomic_DNA"/>
</dbReference>
<dbReference type="SUPFAM" id="SSF51215">
    <property type="entry name" value="Regulatory protein AraC"/>
    <property type="match status" value="1"/>
</dbReference>
<dbReference type="PROSITE" id="PS00041">
    <property type="entry name" value="HTH_ARAC_FAMILY_1"/>
    <property type="match status" value="1"/>
</dbReference>
<reference evidence="5" key="2">
    <citation type="journal article" date="2021" name="PeerJ">
        <title>Extensive microbial diversity within the chicken gut microbiome revealed by metagenomics and culture.</title>
        <authorList>
            <person name="Gilroy R."/>
            <person name="Ravi A."/>
            <person name="Getino M."/>
            <person name="Pursley I."/>
            <person name="Horton D.L."/>
            <person name="Alikhan N.F."/>
            <person name="Baker D."/>
            <person name="Gharbi K."/>
            <person name="Hall N."/>
            <person name="Watson M."/>
            <person name="Adriaenssens E.M."/>
            <person name="Foster-Nyarko E."/>
            <person name="Jarju S."/>
            <person name="Secka A."/>
            <person name="Antonio M."/>
            <person name="Oren A."/>
            <person name="Chaudhuri R.R."/>
            <person name="La Ragione R."/>
            <person name="Hildebrand F."/>
            <person name="Pallen M.J."/>
        </authorList>
    </citation>
    <scope>NUCLEOTIDE SEQUENCE</scope>
    <source>
        <strain evidence="5">ChiBcec16-1751</strain>
    </source>
</reference>
<dbReference type="InterPro" id="IPR037923">
    <property type="entry name" value="HTH-like"/>
</dbReference>
<dbReference type="SUPFAM" id="SSF46689">
    <property type="entry name" value="Homeodomain-like"/>
    <property type="match status" value="2"/>
</dbReference>
<dbReference type="InterPro" id="IPR003313">
    <property type="entry name" value="AraC-bd"/>
</dbReference>
<dbReference type="PANTHER" id="PTHR43280:SF28">
    <property type="entry name" value="HTH-TYPE TRANSCRIPTIONAL ACTIVATOR RHAS"/>
    <property type="match status" value="1"/>
</dbReference>
<dbReference type="InterPro" id="IPR014710">
    <property type="entry name" value="RmlC-like_jellyroll"/>
</dbReference>